<evidence type="ECO:0000313" key="1">
    <source>
        <dbReference type="EMBL" id="OAQ62188.2"/>
    </source>
</evidence>
<dbReference type="RefSeq" id="XP_018139892.2">
    <property type="nucleotide sequence ID" value="XM_018294373.2"/>
</dbReference>
<dbReference type="EMBL" id="LSBJ02000007">
    <property type="protein sequence ID" value="OAQ62188.2"/>
    <property type="molecule type" value="Genomic_DNA"/>
</dbReference>
<proteinExistence type="predicted"/>
<keyword evidence="2" id="KW-1185">Reference proteome</keyword>
<reference evidence="1 2" key="1">
    <citation type="journal article" date="2016" name="PLoS Pathog.">
        <title>Biosynthesis of antibiotic leucinostatins in bio-control fungus Purpureocillium lilacinum and their inhibition on phytophthora revealed by genome mining.</title>
        <authorList>
            <person name="Wang G."/>
            <person name="Liu Z."/>
            <person name="Lin R."/>
            <person name="Li E."/>
            <person name="Mao Z."/>
            <person name="Ling J."/>
            <person name="Yang Y."/>
            <person name="Yin W.B."/>
            <person name="Xie B."/>
        </authorList>
    </citation>
    <scope>NUCLEOTIDE SEQUENCE [LARGE SCALE GENOMIC DNA]</scope>
    <source>
        <strain evidence="1">170</strain>
    </source>
</reference>
<name>A0A179F9R6_METCM</name>
<protein>
    <submittedName>
        <fullName evidence="1">Uncharacterized protein</fullName>
    </submittedName>
</protein>
<dbReference type="Proteomes" id="UP000078397">
    <property type="component" value="Unassembled WGS sequence"/>
</dbReference>
<dbReference type="AlphaFoldDB" id="A0A179F9R6"/>
<gene>
    <name evidence="1" type="ORF">VFPPC_16620</name>
</gene>
<accession>A0A179F9R6</accession>
<dbReference type="KEGG" id="pchm:VFPPC_16620"/>
<comment type="caution">
    <text evidence="1">The sequence shown here is derived from an EMBL/GenBank/DDBJ whole genome shotgun (WGS) entry which is preliminary data.</text>
</comment>
<dbReference type="GeneID" id="28858367"/>
<sequence>MTFCLIPLSQIHRNGRWTCLVLTTSALRTWRVLEGALQKSPEINYHSDMDMEPAGAVLGIG</sequence>
<evidence type="ECO:0000313" key="2">
    <source>
        <dbReference type="Proteomes" id="UP000078397"/>
    </source>
</evidence>
<organism evidence="1 2">
    <name type="scientific">Pochonia chlamydosporia 170</name>
    <dbReference type="NCBI Taxonomy" id="1380566"/>
    <lineage>
        <taxon>Eukaryota</taxon>
        <taxon>Fungi</taxon>
        <taxon>Dikarya</taxon>
        <taxon>Ascomycota</taxon>
        <taxon>Pezizomycotina</taxon>
        <taxon>Sordariomycetes</taxon>
        <taxon>Hypocreomycetidae</taxon>
        <taxon>Hypocreales</taxon>
        <taxon>Clavicipitaceae</taxon>
        <taxon>Pochonia</taxon>
    </lineage>
</organism>